<gene>
    <name evidence="1" type="ORF">M422DRAFT_262630</name>
</gene>
<sequence length="87" mass="10356">MFHLQRTKSLNPGLSFQKIHKADYTGSYMMDLFNINFVELCTEEDKKKHLKKLRQELLLALWECVPFRTDSTSWGEYIIQMETLRLG</sequence>
<accession>A0A0C9VCX5</accession>
<dbReference type="EMBL" id="KN837191">
    <property type="protein sequence ID" value="KIJ35241.1"/>
    <property type="molecule type" value="Genomic_DNA"/>
</dbReference>
<evidence type="ECO:0000313" key="1">
    <source>
        <dbReference type="EMBL" id="KIJ35241.1"/>
    </source>
</evidence>
<dbReference type="Proteomes" id="UP000054279">
    <property type="component" value="Unassembled WGS sequence"/>
</dbReference>
<dbReference type="HOGENOM" id="CLU_2484759_0_0_1"/>
<keyword evidence="2" id="KW-1185">Reference proteome</keyword>
<organism evidence="1 2">
    <name type="scientific">Sphaerobolus stellatus (strain SS14)</name>
    <dbReference type="NCBI Taxonomy" id="990650"/>
    <lineage>
        <taxon>Eukaryota</taxon>
        <taxon>Fungi</taxon>
        <taxon>Dikarya</taxon>
        <taxon>Basidiomycota</taxon>
        <taxon>Agaricomycotina</taxon>
        <taxon>Agaricomycetes</taxon>
        <taxon>Phallomycetidae</taxon>
        <taxon>Geastrales</taxon>
        <taxon>Sphaerobolaceae</taxon>
        <taxon>Sphaerobolus</taxon>
    </lineage>
</organism>
<evidence type="ECO:0000313" key="2">
    <source>
        <dbReference type="Proteomes" id="UP000054279"/>
    </source>
</evidence>
<dbReference type="AlphaFoldDB" id="A0A0C9VCX5"/>
<protein>
    <submittedName>
        <fullName evidence="1">Uncharacterized protein</fullName>
    </submittedName>
</protein>
<reference evidence="1 2" key="1">
    <citation type="submission" date="2014-06" db="EMBL/GenBank/DDBJ databases">
        <title>Evolutionary Origins and Diversification of the Mycorrhizal Mutualists.</title>
        <authorList>
            <consortium name="DOE Joint Genome Institute"/>
            <consortium name="Mycorrhizal Genomics Consortium"/>
            <person name="Kohler A."/>
            <person name="Kuo A."/>
            <person name="Nagy L.G."/>
            <person name="Floudas D."/>
            <person name="Copeland A."/>
            <person name="Barry K.W."/>
            <person name="Cichocki N."/>
            <person name="Veneault-Fourrey C."/>
            <person name="LaButti K."/>
            <person name="Lindquist E.A."/>
            <person name="Lipzen A."/>
            <person name="Lundell T."/>
            <person name="Morin E."/>
            <person name="Murat C."/>
            <person name="Riley R."/>
            <person name="Ohm R."/>
            <person name="Sun H."/>
            <person name="Tunlid A."/>
            <person name="Henrissat B."/>
            <person name="Grigoriev I.V."/>
            <person name="Hibbett D.S."/>
            <person name="Martin F."/>
        </authorList>
    </citation>
    <scope>NUCLEOTIDE SEQUENCE [LARGE SCALE GENOMIC DNA]</scope>
    <source>
        <strain evidence="1 2">SS14</strain>
    </source>
</reference>
<proteinExistence type="predicted"/>
<name>A0A0C9VCX5_SPHS4</name>